<feature type="transmembrane region" description="Helical" evidence="6">
    <location>
        <begin position="270"/>
        <end position="290"/>
    </location>
</feature>
<protein>
    <submittedName>
        <fullName evidence="7">Cytoplasm protein</fullName>
    </submittedName>
</protein>
<keyword evidence="3 6" id="KW-1133">Transmembrane helix</keyword>
<dbReference type="PANTHER" id="PTHR47549:SF2">
    <property type="entry name" value="GOLGI APPARATUS MEMBRANE PROTEIN TVP38"/>
    <property type="match status" value="1"/>
</dbReference>
<evidence type="ECO:0000313" key="8">
    <source>
        <dbReference type="Proteomes" id="UP000006753"/>
    </source>
</evidence>
<dbReference type="AlphaFoldDB" id="K1X2I4"/>
<keyword evidence="4 6" id="KW-0472">Membrane</keyword>
<evidence type="ECO:0000313" key="7">
    <source>
        <dbReference type="EMBL" id="EKD19441.1"/>
    </source>
</evidence>
<proteinExistence type="predicted"/>
<keyword evidence="8" id="KW-1185">Reference proteome</keyword>
<dbReference type="InterPro" id="IPR051076">
    <property type="entry name" value="Golgi_membrane_TVP38/TMEM64"/>
</dbReference>
<evidence type="ECO:0000256" key="1">
    <source>
        <dbReference type="ARBA" id="ARBA00004127"/>
    </source>
</evidence>
<sequence length="369" mass="40597">MYDPSMDDHQDQNHQNPFAERRSPYPEYDIGDARSRPPVPPVRPLRPVTLYDPPSILHAHPAPLRTSSAYASQPAPQQPSHDAASTSSIFAVLFEIYKDDFERWMQPVSDWLEARESWSWTIPTAILVILSFPPLFGHEIVQLIVGLAYPLGVALGIACAGGVIGEAACFVVFKYLFTGWVEKKIAQKVNWAATARVTQEAGFRGVLVIRYSIVPPPMAEETLDIANPLFACTGMKFWLYMATVILSLPKSMVFVALGSPSSKNSKTAKYGKVAAIVIVVIITIFASMWIRKKMTVATRKIMVERGIALGGSDEELVMMDGDSERVDTRGETDTSYKGVVTEQYVPYQGDIGVAIATPHSSQPGAARYA</sequence>
<name>K1X2I4_MARBU</name>
<gene>
    <name evidence="7" type="ORF">MBM_02678</name>
</gene>
<dbReference type="HOGENOM" id="CLU_750227_0_0_1"/>
<keyword evidence="2 6" id="KW-0812">Transmembrane</keyword>
<dbReference type="Proteomes" id="UP000006753">
    <property type="component" value="Unassembled WGS sequence"/>
</dbReference>
<reference evidence="7 8" key="1">
    <citation type="journal article" date="2012" name="BMC Genomics">
        <title>Sequencing the genome of Marssonina brunnea reveals fungus-poplar co-evolution.</title>
        <authorList>
            <person name="Zhu S."/>
            <person name="Cao Y.-Z."/>
            <person name="Jiang C."/>
            <person name="Tan B.-Y."/>
            <person name="Wang Z."/>
            <person name="Feng S."/>
            <person name="Zhang L."/>
            <person name="Su X.-H."/>
            <person name="Brejova B."/>
            <person name="Vinar T."/>
            <person name="Xu M."/>
            <person name="Wang M.-X."/>
            <person name="Zhang S.-G."/>
            <person name="Huang M.-R."/>
            <person name="Wu R."/>
            <person name="Zhou Y."/>
        </authorList>
    </citation>
    <scope>NUCLEOTIDE SEQUENCE [LARGE SCALE GENOMIC DNA]</scope>
    <source>
        <strain evidence="7 8">MB_m1</strain>
    </source>
</reference>
<feature type="transmembrane region" description="Helical" evidence="6">
    <location>
        <begin position="148"/>
        <end position="177"/>
    </location>
</feature>
<dbReference type="EMBL" id="JH921431">
    <property type="protein sequence ID" value="EKD19441.1"/>
    <property type="molecule type" value="Genomic_DNA"/>
</dbReference>
<feature type="compositionally biased region" description="Basic and acidic residues" evidence="5">
    <location>
        <begin position="1"/>
        <end position="12"/>
    </location>
</feature>
<dbReference type="STRING" id="1072389.K1X2I4"/>
<dbReference type="InParanoid" id="K1X2I4"/>
<dbReference type="KEGG" id="mbe:MBM_02678"/>
<organism evidence="7 8">
    <name type="scientific">Marssonina brunnea f. sp. multigermtubi (strain MB_m1)</name>
    <name type="common">Marssonina leaf spot fungus</name>
    <dbReference type="NCBI Taxonomy" id="1072389"/>
    <lineage>
        <taxon>Eukaryota</taxon>
        <taxon>Fungi</taxon>
        <taxon>Dikarya</taxon>
        <taxon>Ascomycota</taxon>
        <taxon>Pezizomycotina</taxon>
        <taxon>Leotiomycetes</taxon>
        <taxon>Helotiales</taxon>
        <taxon>Drepanopezizaceae</taxon>
        <taxon>Drepanopeziza</taxon>
    </lineage>
</organism>
<feature type="transmembrane region" description="Helical" evidence="6">
    <location>
        <begin position="118"/>
        <end position="136"/>
    </location>
</feature>
<evidence type="ECO:0000256" key="5">
    <source>
        <dbReference type="SAM" id="MobiDB-lite"/>
    </source>
</evidence>
<accession>K1X2I4</accession>
<evidence type="ECO:0000256" key="4">
    <source>
        <dbReference type="ARBA" id="ARBA00023136"/>
    </source>
</evidence>
<dbReference type="PANTHER" id="PTHR47549">
    <property type="entry name" value="GOLGI APPARATUS MEMBRANE PROTEIN TVP38-RELATED"/>
    <property type="match status" value="1"/>
</dbReference>
<comment type="subcellular location">
    <subcellularLocation>
        <location evidence="1">Endomembrane system</location>
        <topology evidence="1">Multi-pass membrane protein</topology>
    </subcellularLocation>
</comment>
<feature type="transmembrane region" description="Helical" evidence="6">
    <location>
        <begin position="237"/>
        <end position="258"/>
    </location>
</feature>
<evidence type="ECO:0000256" key="3">
    <source>
        <dbReference type="ARBA" id="ARBA00022989"/>
    </source>
</evidence>
<dbReference type="GO" id="GO:0012505">
    <property type="term" value="C:endomembrane system"/>
    <property type="evidence" value="ECO:0007669"/>
    <property type="project" value="UniProtKB-SubCell"/>
</dbReference>
<dbReference type="OrthoDB" id="166803at2759"/>
<feature type="region of interest" description="Disordered" evidence="5">
    <location>
        <begin position="1"/>
        <end position="47"/>
    </location>
</feature>
<evidence type="ECO:0000256" key="6">
    <source>
        <dbReference type="SAM" id="Phobius"/>
    </source>
</evidence>
<evidence type="ECO:0000256" key="2">
    <source>
        <dbReference type="ARBA" id="ARBA00022692"/>
    </source>
</evidence>